<evidence type="ECO:0000313" key="12">
    <source>
        <dbReference type="Proteomes" id="UP000515203"/>
    </source>
</evidence>
<feature type="transmembrane region" description="Helical" evidence="10">
    <location>
        <begin position="321"/>
        <end position="341"/>
    </location>
</feature>
<proteinExistence type="predicted"/>
<evidence type="ECO:0000256" key="1">
    <source>
        <dbReference type="ARBA" id="ARBA00004651"/>
    </source>
</evidence>
<reference evidence="13" key="1">
    <citation type="submission" date="2025-08" db="UniProtKB">
        <authorList>
            <consortium name="RefSeq"/>
        </authorList>
    </citation>
    <scope>IDENTIFICATION</scope>
</reference>
<keyword evidence="2" id="KW-1003">Cell membrane</keyword>
<dbReference type="GO" id="GO:0004984">
    <property type="term" value="F:olfactory receptor activity"/>
    <property type="evidence" value="ECO:0007669"/>
    <property type="project" value="InterPro"/>
</dbReference>
<organism evidence="12 13">
    <name type="scientific">Octodon degus</name>
    <name type="common">Degu</name>
    <name type="synonym">Sciurus degus</name>
    <dbReference type="NCBI Taxonomy" id="10160"/>
    <lineage>
        <taxon>Eukaryota</taxon>
        <taxon>Metazoa</taxon>
        <taxon>Chordata</taxon>
        <taxon>Craniata</taxon>
        <taxon>Vertebrata</taxon>
        <taxon>Euteleostomi</taxon>
        <taxon>Mammalia</taxon>
        <taxon>Eutheria</taxon>
        <taxon>Euarchontoglires</taxon>
        <taxon>Glires</taxon>
        <taxon>Rodentia</taxon>
        <taxon>Hystricomorpha</taxon>
        <taxon>Octodontidae</taxon>
        <taxon>Octodon</taxon>
    </lineage>
</organism>
<keyword evidence="6 10" id="KW-1133">Transmembrane helix</keyword>
<comment type="subcellular location">
    <subcellularLocation>
        <location evidence="1">Cell membrane</location>
        <topology evidence="1">Multi-pass membrane protein</topology>
    </subcellularLocation>
</comment>
<keyword evidence="7 10" id="KW-0472">Membrane</keyword>
<dbReference type="GO" id="GO:0005886">
    <property type="term" value="C:plasma membrane"/>
    <property type="evidence" value="ECO:0007669"/>
    <property type="project" value="UniProtKB-SubCell"/>
</dbReference>
<dbReference type="RefSeq" id="XP_023564381.1">
    <property type="nucleotide sequence ID" value="XM_023708613.1"/>
</dbReference>
<accession>A0A6P6DWP4</accession>
<dbReference type="PROSITE" id="PS50262">
    <property type="entry name" value="G_PROTEIN_RECEP_F1_2"/>
    <property type="match status" value="1"/>
</dbReference>
<dbReference type="InterPro" id="IPR017452">
    <property type="entry name" value="GPCR_Rhodpsn_7TM"/>
</dbReference>
<feature type="transmembrane region" description="Helical" evidence="10">
    <location>
        <begin position="286"/>
        <end position="309"/>
    </location>
</feature>
<dbReference type="OrthoDB" id="9441485at2759"/>
<dbReference type="InterPro" id="IPR000725">
    <property type="entry name" value="Olfact_rcpt"/>
</dbReference>
<keyword evidence="4 10" id="KW-0812">Transmembrane</keyword>
<name>A0A6P6DWP4_OCTDE</name>
<keyword evidence="3" id="KW-0716">Sensory transduction</keyword>
<evidence type="ECO:0000259" key="11">
    <source>
        <dbReference type="PROSITE" id="PS50262"/>
    </source>
</evidence>
<evidence type="ECO:0000256" key="4">
    <source>
        <dbReference type="ARBA" id="ARBA00022692"/>
    </source>
</evidence>
<dbReference type="InterPro" id="IPR000276">
    <property type="entry name" value="GPCR_Rhodpsn"/>
</dbReference>
<protein>
    <submittedName>
        <fullName evidence="13">Olfactory receptor 2T35-like</fullName>
    </submittedName>
</protein>
<dbReference type="GO" id="GO:0004930">
    <property type="term" value="F:G protein-coupled receptor activity"/>
    <property type="evidence" value="ECO:0007669"/>
    <property type="project" value="InterPro"/>
</dbReference>
<dbReference type="PRINTS" id="PR00245">
    <property type="entry name" value="OLFACTORYR"/>
</dbReference>
<keyword evidence="5" id="KW-0552">Olfaction</keyword>
<evidence type="ECO:0000256" key="10">
    <source>
        <dbReference type="SAM" id="Phobius"/>
    </source>
</evidence>
<dbReference type="AlphaFoldDB" id="A0A6P6DWP4"/>
<evidence type="ECO:0000256" key="9">
    <source>
        <dbReference type="ARBA" id="ARBA00023224"/>
    </source>
</evidence>
<evidence type="ECO:0000256" key="7">
    <source>
        <dbReference type="ARBA" id="ARBA00023136"/>
    </source>
</evidence>
<dbReference type="Gene3D" id="1.20.1070.10">
    <property type="entry name" value="Rhodopsin 7-helix transmembrane proteins"/>
    <property type="match status" value="2"/>
</dbReference>
<dbReference type="SUPFAM" id="SSF81321">
    <property type="entry name" value="Family A G protein-coupled receptor-like"/>
    <property type="match status" value="2"/>
</dbReference>
<keyword evidence="8" id="KW-0675">Receptor</keyword>
<sequence>MAWANQTFNSDFILLGIFDHSPTHTFLFSLVLAVFTVACVGNSAMVLLIYRDAQLHTPMYFLLSQLSLMDLHYVSTCPPHSEKALHLKKAKTQRAPEDEVHKLASEEVCDIPKEPEFPFPEADGPEVGMGRGSDSRITNMDQLEVPIWAHHTRSLVLHHGVWSLAAVLIAYVTEVTELSLLKSSPIFLSELCGSLYSEDNTRCFLIDPITLLGLRPINWLMAIDHFFCNVPAMLTIVCGDTRVHEYTVFFSSVIYLLIPFLVIAISYGKVLLAIYRMRSREGRKKAYATCSTHITVVTLYYAPFVYTYLRPMSLRSTTEDKVLAVVYTIITPMLNPLIYSLRNKEVLGAVQRVTGRCFSLKI</sequence>
<evidence type="ECO:0000313" key="13">
    <source>
        <dbReference type="RefSeq" id="XP_023564381.1"/>
    </source>
</evidence>
<evidence type="ECO:0000256" key="8">
    <source>
        <dbReference type="ARBA" id="ARBA00023170"/>
    </source>
</evidence>
<dbReference type="GeneID" id="101564324"/>
<evidence type="ECO:0000256" key="5">
    <source>
        <dbReference type="ARBA" id="ARBA00022725"/>
    </source>
</evidence>
<evidence type="ECO:0000256" key="2">
    <source>
        <dbReference type="ARBA" id="ARBA00022475"/>
    </source>
</evidence>
<dbReference type="PRINTS" id="PR00237">
    <property type="entry name" value="GPCRRHODOPSN"/>
</dbReference>
<feature type="transmembrane region" description="Helical" evidence="10">
    <location>
        <begin position="253"/>
        <end position="274"/>
    </location>
</feature>
<dbReference type="PANTHER" id="PTHR26453">
    <property type="entry name" value="OLFACTORY RECEPTOR"/>
    <property type="match status" value="1"/>
</dbReference>
<gene>
    <name evidence="13" type="primary">LOC101564324</name>
</gene>
<feature type="transmembrane region" description="Helical" evidence="10">
    <location>
        <begin position="26"/>
        <end position="50"/>
    </location>
</feature>
<keyword evidence="12" id="KW-1185">Reference proteome</keyword>
<dbReference type="Pfam" id="PF13853">
    <property type="entry name" value="7tm_4"/>
    <property type="match status" value="1"/>
</dbReference>
<evidence type="ECO:0000256" key="3">
    <source>
        <dbReference type="ARBA" id="ARBA00022606"/>
    </source>
</evidence>
<keyword evidence="9" id="KW-0807">Transducer</keyword>
<evidence type="ECO:0000256" key="6">
    <source>
        <dbReference type="ARBA" id="ARBA00022989"/>
    </source>
</evidence>
<dbReference type="Proteomes" id="UP000515203">
    <property type="component" value="Unplaced"/>
</dbReference>
<dbReference type="InParanoid" id="A0A6P6DWP4"/>
<feature type="domain" description="G-protein coupled receptors family 1 profile" evidence="11">
    <location>
        <begin position="224"/>
        <end position="339"/>
    </location>
</feature>